<dbReference type="Gene3D" id="3.20.20.140">
    <property type="entry name" value="Metal-dependent hydrolases"/>
    <property type="match status" value="1"/>
</dbReference>
<feature type="binding site" evidence="1">
    <location>
        <position position="131"/>
    </location>
    <ligand>
        <name>a divalent metal cation</name>
        <dbReference type="ChEBI" id="CHEBI:60240"/>
        <label>2</label>
    </ligand>
</feature>
<dbReference type="PIRSF" id="PIRSF005902">
    <property type="entry name" value="DNase_TatD"/>
    <property type="match status" value="1"/>
</dbReference>
<protein>
    <submittedName>
        <fullName evidence="2">DNase</fullName>
    </submittedName>
</protein>
<feature type="binding site" evidence="1">
    <location>
        <position position="202"/>
    </location>
    <ligand>
        <name>a divalent metal cation</name>
        <dbReference type="ChEBI" id="CHEBI:60240"/>
        <label>1</label>
    </ligand>
</feature>
<feature type="binding site" evidence="1">
    <location>
        <position position="13"/>
    </location>
    <ligand>
        <name>a divalent metal cation</name>
        <dbReference type="ChEBI" id="CHEBI:60240"/>
        <label>1</label>
    </ligand>
</feature>
<evidence type="ECO:0000313" key="3">
    <source>
        <dbReference type="Proteomes" id="UP000002593"/>
    </source>
</evidence>
<dbReference type="GO" id="GO:0046872">
    <property type="term" value="F:metal ion binding"/>
    <property type="evidence" value="ECO:0007669"/>
    <property type="project" value="UniProtKB-KW"/>
</dbReference>
<dbReference type="HOGENOM" id="CLU_031506_5_2_2"/>
<feature type="binding site" evidence="1">
    <location>
        <position position="11"/>
    </location>
    <ligand>
        <name>a divalent metal cation</name>
        <dbReference type="ChEBI" id="CHEBI:60240"/>
        <label>1</label>
    </ligand>
</feature>
<dbReference type="KEGG" id="hbu:Hbut_1244"/>
<dbReference type="GO" id="GO:0016788">
    <property type="term" value="F:hydrolase activity, acting on ester bonds"/>
    <property type="evidence" value="ECO:0007669"/>
    <property type="project" value="InterPro"/>
</dbReference>
<organism evidence="2 3">
    <name type="scientific">Hyperthermus butylicus (strain DSM 5456 / JCM 9403 / PLM1-5)</name>
    <dbReference type="NCBI Taxonomy" id="415426"/>
    <lineage>
        <taxon>Archaea</taxon>
        <taxon>Thermoproteota</taxon>
        <taxon>Thermoprotei</taxon>
        <taxon>Desulfurococcales</taxon>
        <taxon>Pyrodictiaceae</taxon>
        <taxon>Hyperthermus</taxon>
    </lineage>
</organism>
<name>A2BM65_HYPBU</name>
<dbReference type="EMBL" id="CP000493">
    <property type="protein sequence ID" value="ABM81076.1"/>
    <property type="molecule type" value="Genomic_DNA"/>
</dbReference>
<feature type="binding site" evidence="1">
    <location>
        <position position="154"/>
    </location>
    <ligand>
        <name>a divalent metal cation</name>
        <dbReference type="ChEBI" id="CHEBI:60240"/>
        <label>2</label>
    </ligand>
</feature>
<keyword evidence="3" id="KW-1185">Reference proteome</keyword>
<dbReference type="Proteomes" id="UP000002593">
    <property type="component" value="Chromosome"/>
</dbReference>
<reference evidence="2 3" key="1">
    <citation type="journal article" date="2007" name="Archaea">
        <title>The genome of Hyperthermus butylicus: a sulfur-reducing, peptide fermenting, neutrophilic Crenarchaeote growing up to 108 degrees C.</title>
        <authorList>
            <person name="Brugger K."/>
            <person name="Chen L."/>
            <person name="Stark M."/>
            <person name="Zibat A."/>
            <person name="Redder P."/>
            <person name="Ruepp A."/>
            <person name="Awayez M."/>
            <person name="She Q."/>
            <person name="Garrett R.A."/>
            <person name="Klenk H.P."/>
        </authorList>
    </citation>
    <scope>NUCLEOTIDE SEQUENCE [LARGE SCALE GENOMIC DNA]</scope>
    <source>
        <strain evidence="3">DSM 5456 / JCM 9403 / PLM1-5</strain>
    </source>
</reference>
<dbReference type="Pfam" id="PF01026">
    <property type="entry name" value="TatD_DNase"/>
    <property type="match status" value="1"/>
</dbReference>
<dbReference type="STRING" id="415426.Hbut_1244"/>
<dbReference type="SUPFAM" id="SSF51556">
    <property type="entry name" value="Metallo-dependent hydrolases"/>
    <property type="match status" value="1"/>
</dbReference>
<feature type="binding site" evidence="1">
    <location>
        <position position="95"/>
    </location>
    <ligand>
        <name>a divalent metal cation</name>
        <dbReference type="ChEBI" id="CHEBI:60240"/>
        <label>1</label>
    </ligand>
</feature>
<dbReference type="AlphaFoldDB" id="A2BM65"/>
<gene>
    <name evidence="2" type="ordered locus">Hbut_1244</name>
</gene>
<dbReference type="eggNOG" id="arCOG00891">
    <property type="taxonomic scope" value="Archaea"/>
</dbReference>
<evidence type="ECO:0000313" key="2">
    <source>
        <dbReference type="EMBL" id="ABM81076.1"/>
    </source>
</evidence>
<dbReference type="RefSeq" id="WP_011822394.1">
    <property type="nucleotide sequence ID" value="NC_008818.1"/>
</dbReference>
<evidence type="ECO:0000256" key="1">
    <source>
        <dbReference type="PIRSR" id="PIRSR005902-1"/>
    </source>
</evidence>
<dbReference type="EnsemblBacteria" id="ABM81076">
    <property type="protein sequence ID" value="ABM81076"/>
    <property type="gene ID" value="Hbut_1244"/>
</dbReference>
<keyword evidence="1" id="KW-0479">Metal-binding</keyword>
<dbReference type="GeneID" id="4782238"/>
<accession>A2BM65</accession>
<dbReference type="PANTHER" id="PTHR46124:SF2">
    <property type="entry name" value="D-AMINOACYL-TRNA DEACYLASE"/>
    <property type="match status" value="1"/>
</dbReference>
<sequence length="252" mass="28582">MVERVAYIDVHSHLPEYSDADIERILASIDVVIVSVGEDLESSIRSIEIAEKYKDRIYPCIGLHPWNVKSLREALDEAKRIVDLALSRNIKCLGEVGLDTKFVGETIELQREVFRIFLEAARDYKLFLNLHTAGTWEEVFNLLIRYDIVAANFHWYTGPLHLLKDIESAGYTISINPAVKIQAKHRNVVKAAPISIMLTESDSPYKYRSLELEPRLVADAVAEIAAIKSVEASEVKKLVYENFRKKVLSVIG</sequence>
<dbReference type="PANTHER" id="PTHR46124">
    <property type="entry name" value="D-AMINOACYL-TRNA DEACYLASE"/>
    <property type="match status" value="1"/>
</dbReference>
<dbReference type="InterPro" id="IPR001130">
    <property type="entry name" value="TatD-like"/>
</dbReference>
<proteinExistence type="predicted"/>
<dbReference type="OrthoDB" id="26412at2157"/>
<dbReference type="InterPro" id="IPR032466">
    <property type="entry name" value="Metal_Hydrolase"/>
</dbReference>